<dbReference type="STRING" id="472759.Nhal_1640"/>
<dbReference type="eggNOG" id="COG2205">
    <property type="taxonomic scope" value="Bacteria"/>
</dbReference>
<dbReference type="Gene3D" id="3.40.50.12370">
    <property type="match status" value="1"/>
</dbReference>
<sequence>MKVMVESHVNNKHRRRVLLALDAANSTLETLEFAAFLAVELEAKLQGLFVEDADLLQVAALPFTREVVLFSAQERRFEGGALDRSLKIVAKRVQMELARVAEGARLSWSFETVRGRRIPLLLEVGATSDVLIVARPRQKRWRPESGDQLSASRGVIYLVYTDTPSAEHALITALVLARQKGRQLVVLVPQEGKGQTSLAVRAAGRLAELQPQASVREMAFPMGVENLCKQSGGEAIILPADMPEVQDPVWFQSLLDKVRCPLVLVR</sequence>
<protein>
    <recommendedName>
        <fullName evidence="3">UspA domain-containing protein</fullName>
    </recommendedName>
</protein>
<gene>
    <name evidence="1" type="ordered locus">Nhal_1640</name>
</gene>
<accession>D5C2B3</accession>
<evidence type="ECO:0008006" key="3">
    <source>
        <dbReference type="Google" id="ProtNLM"/>
    </source>
</evidence>
<dbReference type="Proteomes" id="UP000001844">
    <property type="component" value="Chromosome"/>
</dbReference>
<dbReference type="HOGENOM" id="CLU_1045210_0_0_6"/>
<reference evidence="2" key="1">
    <citation type="submission" date="2010-04" db="EMBL/GenBank/DDBJ databases">
        <title>Complete genome sequence of Nitrosococcus halophilus Nc4, a salt-adapted, aerobic obligate ammonia-oxidizing sulfur purple bacterium.</title>
        <authorList>
            <consortium name="US DOE Joint Genome Institute"/>
            <person name="Campbell M.A."/>
            <person name="Malfatti S.A."/>
            <person name="Chain P.S.G."/>
            <person name="Heidelberg J.F."/>
            <person name="Ward B.B."/>
            <person name="Klotz M.G."/>
        </authorList>
    </citation>
    <scope>NUCLEOTIDE SEQUENCE [LARGE SCALE GENOMIC DNA]</scope>
    <source>
        <strain evidence="2">Nc4</strain>
    </source>
</reference>
<evidence type="ECO:0000313" key="2">
    <source>
        <dbReference type="Proteomes" id="UP000001844"/>
    </source>
</evidence>
<name>D5C2B3_NITHN</name>
<evidence type="ECO:0000313" key="1">
    <source>
        <dbReference type="EMBL" id="ADE14772.1"/>
    </source>
</evidence>
<organism evidence="1 2">
    <name type="scientific">Nitrosococcus halophilus (strain Nc4)</name>
    <dbReference type="NCBI Taxonomy" id="472759"/>
    <lineage>
        <taxon>Bacteria</taxon>
        <taxon>Pseudomonadati</taxon>
        <taxon>Pseudomonadota</taxon>
        <taxon>Gammaproteobacteria</taxon>
        <taxon>Chromatiales</taxon>
        <taxon>Chromatiaceae</taxon>
        <taxon>Nitrosococcus</taxon>
    </lineage>
</organism>
<dbReference type="KEGG" id="nhl:Nhal_1640"/>
<keyword evidence="2" id="KW-1185">Reference proteome</keyword>
<dbReference type="EMBL" id="CP001798">
    <property type="protein sequence ID" value="ADE14772.1"/>
    <property type="molecule type" value="Genomic_DNA"/>
</dbReference>
<dbReference type="AlphaFoldDB" id="D5C2B3"/>
<proteinExistence type="predicted"/>